<evidence type="ECO:0000313" key="3">
    <source>
        <dbReference type="Proteomes" id="UP000179807"/>
    </source>
</evidence>
<dbReference type="Proteomes" id="UP000179807">
    <property type="component" value="Unassembled WGS sequence"/>
</dbReference>
<comment type="caution">
    <text evidence="2">The sequence shown here is derived from an EMBL/GenBank/DDBJ whole genome shotgun (WGS) entry which is preliminary data.</text>
</comment>
<dbReference type="RefSeq" id="XP_068346211.1">
    <property type="nucleotide sequence ID" value="XM_068496423.1"/>
</dbReference>
<evidence type="ECO:0000256" key="1">
    <source>
        <dbReference type="SAM" id="MobiDB-lite"/>
    </source>
</evidence>
<feature type="region of interest" description="Disordered" evidence="1">
    <location>
        <begin position="118"/>
        <end position="144"/>
    </location>
</feature>
<dbReference type="EMBL" id="MLAK01001437">
    <property type="protein sequence ID" value="OHS93074.1"/>
    <property type="molecule type" value="Genomic_DNA"/>
</dbReference>
<dbReference type="AlphaFoldDB" id="A0A1J4J0Y5"/>
<sequence length="400" mass="45205">MRSHYMNTFHAHDKKDFAKIAPPPPGGQVIPRDHNIPKLSMAQLGMLETSRAPRDLEASQSARSIANEQRRLNVSFGFDNPNYSTTTASSYTARKPVEQPVSDGWKNRVSIEFDKKAGLGPHEKSLTKRGWAPEKPDTKPVDQHIKNFDEGYDRLDYKTTTNISYQGNKCQPPPRAIAPPCSEFSNHGPFAGPWKTSYSLDFQKRAPIENTINKENLKKTSWDQGYDKVDWPKPEPPLTARRCPKGEDLHQSNVVFRGDGNMQFATTQNQMVGNFDKNTDARLPPSNEARIDHIFAGSDKTSYSTSAKDANRLAGTGKPAQPFYDYSRTRGACYARGGDWDRFAGKEMVDIKKYKYVPPTTRADGSYYRRSHFDLEATTNNKPRYTTTYYKTICKPALEA</sequence>
<dbReference type="VEuPathDB" id="TrichDB:TRFO_12095"/>
<name>A0A1J4J0Y5_9EUKA</name>
<gene>
    <name evidence="2" type="ORF">TRFO_12095</name>
</gene>
<dbReference type="GeneID" id="94831127"/>
<organism evidence="2 3">
    <name type="scientific">Tritrichomonas foetus</name>
    <dbReference type="NCBI Taxonomy" id="1144522"/>
    <lineage>
        <taxon>Eukaryota</taxon>
        <taxon>Metamonada</taxon>
        <taxon>Parabasalia</taxon>
        <taxon>Tritrichomonadida</taxon>
        <taxon>Tritrichomonadidae</taxon>
        <taxon>Tritrichomonas</taxon>
    </lineage>
</organism>
<reference evidence="2" key="1">
    <citation type="submission" date="2016-10" db="EMBL/GenBank/DDBJ databases">
        <authorList>
            <person name="Benchimol M."/>
            <person name="Almeida L.G."/>
            <person name="Vasconcelos A.T."/>
            <person name="Perreira-Neves A."/>
            <person name="Rosa I.A."/>
            <person name="Tasca T."/>
            <person name="Bogo M.R."/>
            <person name="de Souza W."/>
        </authorList>
    </citation>
    <scope>NUCLEOTIDE SEQUENCE [LARGE SCALE GENOMIC DNA]</scope>
    <source>
        <strain evidence="2">K</strain>
    </source>
</reference>
<proteinExistence type="predicted"/>
<feature type="region of interest" description="Disordered" evidence="1">
    <location>
        <begin position="225"/>
        <end position="245"/>
    </location>
</feature>
<keyword evidence="3" id="KW-1185">Reference proteome</keyword>
<protein>
    <submittedName>
        <fullName evidence="2">Uncharacterized protein</fullName>
    </submittedName>
</protein>
<accession>A0A1J4J0Y5</accession>
<evidence type="ECO:0000313" key="2">
    <source>
        <dbReference type="EMBL" id="OHS93074.1"/>
    </source>
</evidence>